<dbReference type="EMBL" id="OIVN01001132">
    <property type="protein sequence ID" value="SPC90254.1"/>
    <property type="molecule type" value="Genomic_DNA"/>
</dbReference>
<evidence type="ECO:0000256" key="4">
    <source>
        <dbReference type="ARBA" id="ARBA00022475"/>
    </source>
</evidence>
<feature type="transmembrane region" description="Helical" evidence="8">
    <location>
        <begin position="51"/>
        <end position="75"/>
    </location>
</feature>
<comment type="subcellular location">
    <subcellularLocation>
        <location evidence="1 8">Cell membrane</location>
        <topology evidence="1 8">Multi-pass membrane protein</topology>
    </subcellularLocation>
</comment>
<keyword evidence="5 8" id="KW-0812">Transmembrane</keyword>
<name>A0A2N9FU29_FAGSY</name>
<sequence>MALLPKSHIAILSLRGLSLVFPLISLLLLANNSPTYEYNGSQYRFPAFESYSYMFSISIIGIGYTLLQTIAFVILQIMMKNDKYLVFAFYGDKAISYLLASAASAGIGASRDAHGVLDGTWQQRTESYTSKGFAAAVLLLPAFVCTAILSIISSYALPKKV</sequence>
<proteinExistence type="inferred from homology"/>
<evidence type="ECO:0000256" key="7">
    <source>
        <dbReference type="ARBA" id="ARBA00023136"/>
    </source>
</evidence>
<evidence type="ECO:0000256" key="6">
    <source>
        <dbReference type="ARBA" id="ARBA00022989"/>
    </source>
</evidence>
<keyword evidence="6 8" id="KW-1133">Transmembrane helix</keyword>
<organism evidence="10">
    <name type="scientific">Fagus sylvatica</name>
    <name type="common">Beechnut</name>
    <dbReference type="NCBI Taxonomy" id="28930"/>
    <lineage>
        <taxon>Eukaryota</taxon>
        <taxon>Viridiplantae</taxon>
        <taxon>Streptophyta</taxon>
        <taxon>Embryophyta</taxon>
        <taxon>Tracheophyta</taxon>
        <taxon>Spermatophyta</taxon>
        <taxon>Magnoliopsida</taxon>
        <taxon>eudicotyledons</taxon>
        <taxon>Gunneridae</taxon>
        <taxon>Pentapetalae</taxon>
        <taxon>rosids</taxon>
        <taxon>fabids</taxon>
        <taxon>Fagales</taxon>
        <taxon>Fagaceae</taxon>
        <taxon>Fagus</taxon>
    </lineage>
</organism>
<comment type="subunit">
    <text evidence="3 8">Homodimer and heterodimers.</text>
</comment>
<evidence type="ECO:0000256" key="2">
    <source>
        <dbReference type="ARBA" id="ARBA00007651"/>
    </source>
</evidence>
<feature type="transmembrane region" description="Helical" evidence="8">
    <location>
        <begin position="133"/>
        <end position="157"/>
    </location>
</feature>
<dbReference type="PANTHER" id="PTHR33573:SF40">
    <property type="entry name" value="CASP-LIKE PROTEIN 4D2"/>
    <property type="match status" value="1"/>
</dbReference>
<evidence type="ECO:0000259" key="9">
    <source>
        <dbReference type="Pfam" id="PF04535"/>
    </source>
</evidence>
<feature type="domain" description="Casparian strip membrane protein" evidence="9">
    <location>
        <begin position="8"/>
        <end position="144"/>
    </location>
</feature>
<dbReference type="PANTHER" id="PTHR33573">
    <property type="entry name" value="CASP-LIKE PROTEIN 4A4"/>
    <property type="match status" value="1"/>
</dbReference>
<comment type="caution">
    <text evidence="8">Lacks conserved residue(s) required for the propagation of feature annotation.</text>
</comment>
<evidence type="ECO:0000313" key="10">
    <source>
        <dbReference type="EMBL" id="SPC90254.1"/>
    </source>
</evidence>
<reference evidence="10" key="1">
    <citation type="submission" date="2018-02" db="EMBL/GenBank/DDBJ databases">
        <authorList>
            <person name="Cohen D.B."/>
            <person name="Kent A.D."/>
        </authorList>
    </citation>
    <scope>NUCLEOTIDE SEQUENCE</scope>
</reference>
<dbReference type="AlphaFoldDB" id="A0A2N9FU29"/>
<evidence type="ECO:0000256" key="3">
    <source>
        <dbReference type="ARBA" id="ARBA00011489"/>
    </source>
</evidence>
<feature type="transmembrane region" description="Helical" evidence="8">
    <location>
        <begin position="12"/>
        <end position="31"/>
    </location>
</feature>
<keyword evidence="7 8" id="KW-0472">Membrane</keyword>
<keyword evidence="4 8" id="KW-1003">Cell membrane</keyword>
<comment type="similarity">
    <text evidence="2 8">Belongs to the Casparian strip membrane proteins (CASP) family.</text>
</comment>
<evidence type="ECO:0000256" key="8">
    <source>
        <dbReference type="RuleBase" id="RU361233"/>
    </source>
</evidence>
<dbReference type="InterPro" id="IPR006702">
    <property type="entry name" value="CASP_dom"/>
</dbReference>
<accession>A0A2N9FU29</accession>
<evidence type="ECO:0000256" key="5">
    <source>
        <dbReference type="ARBA" id="ARBA00022692"/>
    </source>
</evidence>
<dbReference type="Pfam" id="PF04535">
    <property type="entry name" value="CASP_dom"/>
    <property type="match status" value="1"/>
</dbReference>
<gene>
    <name evidence="10" type="ORF">FSB_LOCUS18136</name>
</gene>
<dbReference type="GO" id="GO:0005886">
    <property type="term" value="C:plasma membrane"/>
    <property type="evidence" value="ECO:0007669"/>
    <property type="project" value="UniProtKB-SubCell"/>
</dbReference>
<protein>
    <recommendedName>
        <fullName evidence="8">CASP-like protein</fullName>
    </recommendedName>
</protein>
<evidence type="ECO:0000256" key="1">
    <source>
        <dbReference type="ARBA" id="ARBA00004651"/>
    </source>
</evidence>